<evidence type="ECO:0000256" key="1">
    <source>
        <dbReference type="SAM" id="MobiDB-lite"/>
    </source>
</evidence>
<accession>A0ABP3EC24</accession>
<reference evidence="3" key="1">
    <citation type="journal article" date="2019" name="Int. J. Syst. Evol. Microbiol.">
        <title>The Global Catalogue of Microorganisms (GCM) 10K type strain sequencing project: providing services to taxonomists for standard genome sequencing and annotation.</title>
        <authorList>
            <consortium name="The Broad Institute Genomics Platform"/>
            <consortium name="The Broad Institute Genome Sequencing Center for Infectious Disease"/>
            <person name="Wu L."/>
            <person name="Ma J."/>
        </authorList>
    </citation>
    <scope>NUCLEOTIDE SEQUENCE [LARGE SCALE GENOMIC DNA]</scope>
    <source>
        <strain evidence="3">JCM 16242</strain>
    </source>
</reference>
<comment type="caution">
    <text evidence="2">The sequence shown here is derived from an EMBL/GenBank/DDBJ whole genome shotgun (WGS) entry which is preliminary data.</text>
</comment>
<feature type="region of interest" description="Disordered" evidence="1">
    <location>
        <begin position="1"/>
        <end position="31"/>
    </location>
</feature>
<evidence type="ECO:0000313" key="2">
    <source>
        <dbReference type="EMBL" id="GAA0256203.1"/>
    </source>
</evidence>
<sequence length="100" mass="11581">MPHGTGRWIDRSKPRQRERRRDPKPGKPFPLRRLRYYSRKPLRDHCFPGGHRKPSTQFAGRAEVPVDRIATPAIFPAAAGSVRLGNPARKPRSRDFMRLD</sequence>
<evidence type="ECO:0000313" key="3">
    <source>
        <dbReference type="Proteomes" id="UP001500657"/>
    </source>
</evidence>
<dbReference type="Proteomes" id="UP001500657">
    <property type="component" value="Unassembled WGS sequence"/>
</dbReference>
<feature type="compositionally biased region" description="Basic and acidic residues" evidence="1">
    <location>
        <begin position="8"/>
        <end position="25"/>
    </location>
</feature>
<gene>
    <name evidence="2" type="ORF">GCM10009126_21690</name>
</gene>
<dbReference type="EMBL" id="BAAAFO010000003">
    <property type="protein sequence ID" value="GAA0256203.1"/>
    <property type="molecule type" value="Genomic_DNA"/>
</dbReference>
<keyword evidence="3" id="KW-1185">Reference proteome</keyword>
<proteinExistence type="predicted"/>
<protein>
    <submittedName>
        <fullName evidence="2">Uncharacterized protein</fullName>
    </submittedName>
</protein>
<organism evidence="2 3">
    <name type="scientific">Rhodanobacter caeni</name>
    <dbReference type="NCBI Taxonomy" id="657654"/>
    <lineage>
        <taxon>Bacteria</taxon>
        <taxon>Pseudomonadati</taxon>
        <taxon>Pseudomonadota</taxon>
        <taxon>Gammaproteobacteria</taxon>
        <taxon>Lysobacterales</taxon>
        <taxon>Rhodanobacteraceae</taxon>
        <taxon>Rhodanobacter</taxon>
    </lineage>
</organism>
<name>A0ABP3EC24_9GAMM</name>